<evidence type="ECO:0000256" key="1">
    <source>
        <dbReference type="SAM" id="MobiDB-lite"/>
    </source>
</evidence>
<gene>
    <name evidence="2" type="ORF">D8674_017463</name>
</gene>
<reference evidence="2 3" key="3">
    <citation type="submission" date="2019-11" db="EMBL/GenBank/DDBJ databases">
        <title>A de novo genome assembly of a pear dwarfing rootstock.</title>
        <authorList>
            <person name="Wang F."/>
            <person name="Wang J."/>
            <person name="Li S."/>
            <person name="Zhang Y."/>
            <person name="Fang M."/>
            <person name="Ma L."/>
            <person name="Zhao Y."/>
            <person name="Jiang S."/>
        </authorList>
    </citation>
    <scope>NUCLEOTIDE SEQUENCE [LARGE SCALE GENOMIC DNA]</scope>
    <source>
        <strain evidence="2">S2</strain>
        <tissue evidence="2">Leaf</tissue>
    </source>
</reference>
<protein>
    <submittedName>
        <fullName evidence="2">Uncharacterized protein</fullName>
    </submittedName>
</protein>
<evidence type="ECO:0000313" key="3">
    <source>
        <dbReference type="Proteomes" id="UP000327157"/>
    </source>
</evidence>
<proteinExistence type="predicted"/>
<comment type="caution">
    <text evidence="2">The sequence shown here is derived from an EMBL/GenBank/DDBJ whole genome shotgun (WGS) entry which is preliminary data.</text>
</comment>
<reference evidence="3" key="2">
    <citation type="submission" date="2019-10" db="EMBL/GenBank/DDBJ databases">
        <title>A de novo genome assembly of a pear dwarfing rootstock.</title>
        <authorList>
            <person name="Wang F."/>
            <person name="Wang J."/>
            <person name="Li S."/>
            <person name="Zhang Y."/>
            <person name="Fang M."/>
            <person name="Ma L."/>
            <person name="Zhao Y."/>
            <person name="Jiang S."/>
        </authorList>
    </citation>
    <scope>NUCLEOTIDE SEQUENCE [LARGE SCALE GENOMIC DNA]</scope>
</reference>
<name>A0A5N5HGS6_9ROSA</name>
<reference evidence="2 3" key="1">
    <citation type="submission" date="2019-09" db="EMBL/GenBank/DDBJ databases">
        <authorList>
            <person name="Ou C."/>
        </authorList>
    </citation>
    <scope>NUCLEOTIDE SEQUENCE [LARGE SCALE GENOMIC DNA]</scope>
    <source>
        <strain evidence="2">S2</strain>
        <tissue evidence="2">Leaf</tissue>
    </source>
</reference>
<feature type="region of interest" description="Disordered" evidence="1">
    <location>
        <begin position="38"/>
        <end position="68"/>
    </location>
</feature>
<keyword evidence="3" id="KW-1185">Reference proteome</keyword>
<organism evidence="2 3">
    <name type="scientific">Pyrus ussuriensis x Pyrus communis</name>
    <dbReference type="NCBI Taxonomy" id="2448454"/>
    <lineage>
        <taxon>Eukaryota</taxon>
        <taxon>Viridiplantae</taxon>
        <taxon>Streptophyta</taxon>
        <taxon>Embryophyta</taxon>
        <taxon>Tracheophyta</taxon>
        <taxon>Spermatophyta</taxon>
        <taxon>Magnoliopsida</taxon>
        <taxon>eudicotyledons</taxon>
        <taxon>Gunneridae</taxon>
        <taxon>Pentapetalae</taxon>
        <taxon>rosids</taxon>
        <taxon>fabids</taxon>
        <taxon>Rosales</taxon>
        <taxon>Rosaceae</taxon>
        <taxon>Amygdaloideae</taxon>
        <taxon>Maleae</taxon>
        <taxon>Pyrus</taxon>
    </lineage>
</organism>
<dbReference type="EMBL" id="SMOL01000160">
    <property type="protein sequence ID" value="KAB2625803.1"/>
    <property type="molecule type" value="Genomic_DNA"/>
</dbReference>
<dbReference type="AlphaFoldDB" id="A0A5N5HGS6"/>
<sequence>MGRPSTSLFLLSVDFLGNGEQCHWWCYILLLLQHERVQGRGNTGERRKKRKSGMGNDGGAGGRSFVRK</sequence>
<evidence type="ECO:0000313" key="2">
    <source>
        <dbReference type="EMBL" id="KAB2625803.1"/>
    </source>
</evidence>
<accession>A0A5N5HGS6</accession>
<dbReference type="Proteomes" id="UP000327157">
    <property type="component" value="Chromosome 16"/>
</dbReference>